<feature type="region of interest" description="Disordered" evidence="1">
    <location>
        <begin position="25"/>
        <end position="47"/>
    </location>
</feature>
<sequence length="235" mass="26646">MSHQSYFPIQESYMGRTTTYFADHEFSASQSSESESVTPADPPSSVAGLRRYQHRADAGSTDKSSFHDPYLFPVGVSTYPTWTAHDMDENLLFSPSTLATTPSPEPISHTQQYSAAQTFTIEEGEDEDQIPFSPTKPKGPVDKGLKRRSQNREAQRRFRERKEQEKAELTKRLRGLGAELRSARQKVNALEAENERLVMELDVIRPWHRSFMSIMLAFPGLEPTTTTNLMLCDKP</sequence>
<proteinExistence type="predicted"/>
<feature type="compositionally biased region" description="Basic and acidic residues" evidence="1">
    <location>
        <begin position="139"/>
        <end position="166"/>
    </location>
</feature>
<feature type="region of interest" description="Disordered" evidence="1">
    <location>
        <begin position="124"/>
        <end position="166"/>
    </location>
</feature>
<dbReference type="Proteomes" id="UP001610563">
    <property type="component" value="Unassembled WGS sequence"/>
</dbReference>
<name>A0ABR4FKV9_9EURO</name>
<dbReference type="PROSITE" id="PS50217">
    <property type="entry name" value="BZIP"/>
    <property type="match status" value="1"/>
</dbReference>
<dbReference type="SUPFAM" id="SSF57959">
    <property type="entry name" value="Leucine zipper domain"/>
    <property type="match status" value="1"/>
</dbReference>
<dbReference type="SMART" id="SM00338">
    <property type="entry name" value="BRLZ"/>
    <property type="match status" value="1"/>
</dbReference>
<evidence type="ECO:0000313" key="3">
    <source>
        <dbReference type="EMBL" id="KAL2783891.1"/>
    </source>
</evidence>
<comment type="caution">
    <text evidence="3">The sequence shown here is derived from an EMBL/GenBank/DDBJ whole genome shotgun (WGS) entry which is preliminary data.</text>
</comment>
<evidence type="ECO:0000313" key="4">
    <source>
        <dbReference type="Proteomes" id="UP001610563"/>
    </source>
</evidence>
<gene>
    <name evidence="3" type="ORF">BJX66DRAFT_344554</name>
</gene>
<keyword evidence="4" id="KW-1185">Reference proteome</keyword>
<reference evidence="3 4" key="1">
    <citation type="submission" date="2024-07" db="EMBL/GenBank/DDBJ databases">
        <title>Section-level genome sequencing and comparative genomics of Aspergillus sections Usti and Cavernicolus.</title>
        <authorList>
            <consortium name="Lawrence Berkeley National Laboratory"/>
            <person name="Nybo J.L."/>
            <person name="Vesth T.C."/>
            <person name="Theobald S."/>
            <person name="Frisvad J.C."/>
            <person name="Larsen T.O."/>
            <person name="Kjaerboelling I."/>
            <person name="Rothschild-Mancinelli K."/>
            <person name="Lyhne E.K."/>
            <person name="Kogle M.E."/>
            <person name="Barry K."/>
            <person name="Clum A."/>
            <person name="Na H."/>
            <person name="Ledsgaard L."/>
            <person name="Lin J."/>
            <person name="Lipzen A."/>
            <person name="Kuo A."/>
            <person name="Riley R."/>
            <person name="Mondo S."/>
            <person name="Labutti K."/>
            <person name="Haridas S."/>
            <person name="Pangalinan J."/>
            <person name="Salamov A.A."/>
            <person name="Simmons B.A."/>
            <person name="Magnuson J.K."/>
            <person name="Chen J."/>
            <person name="Drula E."/>
            <person name="Henrissat B."/>
            <person name="Wiebenga A."/>
            <person name="Lubbers R.J."/>
            <person name="Gomes A.C."/>
            <person name="Makela M.R."/>
            <person name="Stajich J."/>
            <person name="Grigoriev I.V."/>
            <person name="Mortensen U.H."/>
            <person name="De Vries R.P."/>
            <person name="Baker S.E."/>
            <person name="Andersen M.R."/>
        </authorList>
    </citation>
    <scope>NUCLEOTIDE SEQUENCE [LARGE SCALE GENOMIC DNA]</scope>
    <source>
        <strain evidence="3 4">CBS 209.92</strain>
    </source>
</reference>
<dbReference type="InterPro" id="IPR046347">
    <property type="entry name" value="bZIP_sf"/>
</dbReference>
<evidence type="ECO:0000259" key="2">
    <source>
        <dbReference type="PROSITE" id="PS50217"/>
    </source>
</evidence>
<protein>
    <recommendedName>
        <fullName evidence="2">BZIP domain-containing protein</fullName>
    </recommendedName>
</protein>
<accession>A0ABR4FKV9</accession>
<dbReference type="CDD" id="cd14688">
    <property type="entry name" value="bZIP_YAP"/>
    <property type="match status" value="1"/>
</dbReference>
<feature type="compositionally biased region" description="Low complexity" evidence="1">
    <location>
        <begin position="27"/>
        <end position="36"/>
    </location>
</feature>
<dbReference type="Gene3D" id="1.20.5.170">
    <property type="match status" value="1"/>
</dbReference>
<organism evidence="3 4">
    <name type="scientific">Aspergillus keveii</name>
    <dbReference type="NCBI Taxonomy" id="714993"/>
    <lineage>
        <taxon>Eukaryota</taxon>
        <taxon>Fungi</taxon>
        <taxon>Dikarya</taxon>
        <taxon>Ascomycota</taxon>
        <taxon>Pezizomycotina</taxon>
        <taxon>Eurotiomycetes</taxon>
        <taxon>Eurotiomycetidae</taxon>
        <taxon>Eurotiales</taxon>
        <taxon>Aspergillaceae</taxon>
        <taxon>Aspergillus</taxon>
        <taxon>Aspergillus subgen. Nidulantes</taxon>
    </lineage>
</organism>
<feature type="domain" description="BZIP" evidence="2">
    <location>
        <begin position="141"/>
        <end position="204"/>
    </location>
</feature>
<dbReference type="InterPro" id="IPR004827">
    <property type="entry name" value="bZIP"/>
</dbReference>
<dbReference type="PROSITE" id="PS00036">
    <property type="entry name" value="BZIP_BASIC"/>
    <property type="match status" value="1"/>
</dbReference>
<dbReference type="EMBL" id="JBFTWV010000206">
    <property type="protein sequence ID" value="KAL2783891.1"/>
    <property type="molecule type" value="Genomic_DNA"/>
</dbReference>
<evidence type="ECO:0000256" key="1">
    <source>
        <dbReference type="SAM" id="MobiDB-lite"/>
    </source>
</evidence>